<evidence type="ECO:0000313" key="1">
    <source>
        <dbReference type="EMBL" id="SUM73238.1"/>
    </source>
</evidence>
<gene>
    <name evidence="1" type="ORF">NCTC11807_02050</name>
</gene>
<reference evidence="1 2" key="1">
    <citation type="submission" date="2018-06" db="EMBL/GenBank/DDBJ databases">
        <authorList>
            <consortium name="Pathogen Informatics"/>
            <person name="Doyle S."/>
        </authorList>
    </citation>
    <scope>NUCLEOTIDE SEQUENCE [LARGE SCALE GENOMIC DNA]</scope>
    <source>
        <strain evidence="1 2">NCTC11807</strain>
    </source>
</reference>
<dbReference type="AlphaFoldDB" id="A0A380H6A0"/>
<dbReference type="EMBL" id="UHDZ01000001">
    <property type="protein sequence ID" value="SUM73238.1"/>
    <property type="molecule type" value="Genomic_DNA"/>
</dbReference>
<dbReference type="GeneID" id="93796211"/>
<accession>A0A380H6A0</accession>
<dbReference type="Proteomes" id="UP000255425">
    <property type="component" value="Unassembled WGS sequence"/>
</dbReference>
<protein>
    <submittedName>
        <fullName evidence="1">Transcription factor</fullName>
    </submittedName>
</protein>
<sequence length="87" mass="10396">MYQLKIYDEEVCTRIGFIVPNQIYILSYPIEWQLQYLLLKDNYNNTDVSKQLLLKVKFRSFASVKYNRLNILKGLISNLKNYILEDA</sequence>
<name>A0A380H6A0_9STAP</name>
<proteinExistence type="predicted"/>
<evidence type="ECO:0000313" key="2">
    <source>
        <dbReference type="Proteomes" id="UP000255425"/>
    </source>
</evidence>
<dbReference type="RefSeq" id="WP_232619660.1">
    <property type="nucleotide sequence ID" value="NZ_CP066042.1"/>
</dbReference>
<organism evidence="1 2">
    <name type="scientific">Staphylococcus saccharolyticus</name>
    <dbReference type="NCBI Taxonomy" id="33028"/>
    <lineage>
        <taxon>Bacteria</taxon>
        <taxon>Bacillati</taxon>
        <taxon>Bacillota</taxon>
        <taxon>Bacilli</taxon>
        <taxon>Bacillales</taxon>
        <taxon>Staphylococcaceae</taxon>
        <taxon>Staphylococcus</taxon>
    </lineage>
</organism>
<keyword evidence="2" id="KW-1185">Reference proteome</keyword>